<evidence type="ECO:0000256" key="6">
    <source>
        <dbReference type="ARBA" id="ARBA00022559"/>
    </source>
</evidence>
<evidence type="ECO:0000256" key="9">
    <source>
        <dbReference type="ARBA" id="ARBA00022729"/>
    </source>
</evidence>
<feature type="domain" description="Plant heme peroxidase family profile" evidence="22">
    <location>
        <begin position="61"/>
        <end position="360"/>
    </location>
</feature>
<dbReference type="Gramene" id="FCD_00022691-RA">
    <property type="protein sequence ID" value="FCD_00022691-RA:cds"/>
    <property type="gene ID" value="FCD_00022691"/>
</dbReference>
<evidence type="ECO:0000256" key="5">
    <source>
        <dbReference type="ARBA" id="ARBA00022525"/>
    </source>
</evidence>
<evidence type="ECO:0000256" key="15">
    <source>
        <dbReference type="ARBA" id="ARBA00023324"/>
    </source>
</evidence>
<evidence type="ECO:0000256" key="21">
    <source>
        <dbReference type="RuleBase" id="RU362060"/>
    </source>
</evidence>
<evidence type="ECO:0000259" key="22">
    <source>
        <dbReference type="PROSITE" id="PS50873"/>
    </source>
</evidence>
<feature type="disulfide bond" evidence="20">
    <location>
        <begin position="235"/>
        <end position="267"/>
    </location>
</feature>
<dbReference type="InterPro" id="IPR019794">
    <property type="entry name" value="Peroxidases_AS"/>
</dbReference>
<evidence type="ECO:0000256" key="20">
    <source>
        <dbReference type="PIRSR" id="PIRSR600823-5"/>
    </source>
</evidence>
<dbReference type="InterPro" id="IPR019793">
    <property type="entry name" value="Peroxidases_heam-ligand_BS"/>
</dbReference>
<dbReference type="GO" id="GO:0046872">
    <property type="term" value="F:metal ion binding"/>
    <property type="evidence" value="ECO:0007669"/>
    <property type="project" value="UniProtKB-UniRule"/>
</dbReference>
<keyword evidence="5 21" id="KW-0964">Secreted</keyword>
<feature type="binding site" evidence="18">
    <location>
        <position position="124"/>
    </location>
    <ligand>
        <name>Ca(2+)</name>
        <dbReference type="ChEBI" id="CHEBI:29108"/>
        <label>1</label>
    </ligand>
</feature>
<feature type="binding site" evidence="18">
    <location>
        <position position="229"/>
    </location>
    <ligand>
        <name>Ca(2+)</name>
        <dbReference type="ChEBI" id="CHEBI:29108"/>
        <label>2</label>
    </ligand>
</feature>
<feature type="binding site" evidence="18">
    <location>
        <position position="103"/>
    </location>
    <ligand>
        <name>Ca(2+)</name>
        <dbReference type="ChEBI" id="CHEBI:29108"/>
        <label>1</label>
    </ligand>
</feature>
<comment type="subcellular location">
    <subcellularLocation>
        <location evidence="21">Secreted</location>
    </subcellularLocation>
</comment>
<dbReference type="FunFam" id="1.10.420.10:FF:000008">
    <property type="entry name" value="Peroxidase"/>
    <property type="match status" value="1"/>
</dbReference>
<evidence type="ECO:0000256" key="14">
    <source>
        <dbReference type="ARBA" id="ARBA00023180"/>
    </source>
</evidence>
<dbReference type="SUPFAM" id="SSF48113">
    <property type="entry name" value="Heme-dependent peroxidases"/>
    <property type="match status" value="1"/>
</dbReference>
<evidence type="ECO:0000256" key="13">
    <source>
        <dbReference type="ARBA" id="ARBA00023157"/>
    </source>
</evidence>
<feature type="disulfide bond" evidence="20">
    <location>
        <begin position="156"/>
        <end position="356"/>
    </location>
</feature>
<keyword evidence="24" id="KW-1185">Reference proteome</keyword>
<comment type="similarity">
    <text evidence="3">Belongs to the peroxidase family. Ascorbate peroxidase subfamily.</text>
</comment>
<dbReference type="GO" id="GO:0005576">
    <property type="term" value="C:extracellular region"/>
    <property type="evidence" value="ECO:0007669"/>
    <property type="project" value="UniProtKB-SubCell"/>
</dbReference>
<dbReference type="PROSITE" id="PS00436">
    <property type="entry name" value="PEROXIDASE_2"/>
    <property type="match status" value="1"/>
</dbReference>
<keyword evidence="10 18" id="KW-0106">Calcium</keyword>
<dbReference type="Pfam" id="PF00141">
    <property type="entry name" value="peroxidase"/>
    <property type="match status" value="1"/>
</dbReference>
<dbReference type="AlphaFoldDB" id="A0AA88IZZ0"/>
<keyword evidence="15 21" id="KW-0376">Hydrogen peroxide</keyword>
<dbReference type="EMBL" id="BTGU01000075">
    <property type="protein sequence ID" value="GMN58117.1"/>
    <property type="molecule type" value="Genomic_DNA"/>
</dbReference>
<dbReference type="Gene3D" id="1.10.520.10">
    <property type="match status" value="1"/>
</dbReference>
<feature type="disulfide bond" evidence="20">
    <location>
        <begin position="71"/>
        <end position="150"/>
    </location>
</feature>
<dbReference type="PROSITE" id="PS00435">
    <property type="entry name" value="PEROXIDASE_1"/>
    <property type="match status" value="1"/>
</dbReference>
<keyword evidence="13 20" id="KW-1015">Disulfide bond</keyword>
<comment type="cofactor">
    <cofactor evidence="18 21">
        <name>heme b</name>
        <dbReference type="ChEBI" id="CHEBI:60344"/>
    </cofactor>
    <text evidence="18 21">Binds 1 heme b (iron(II)-protoporphyrin IX) group per subunit.</text>
</comment>
<evidence type="ECO:0000256" key="16">
    <source>
        <dbReference type="PIRSR" id="PIRSR600823-1"/>
    </source>
</evidence>
<dbReference type="PROSITE" id="PS50873">
    <property type="entry name" value="PEROXIDASE_4"/>
    <property type="match status" value="1"/>
</dbReference>
<gene>
    <name evidence="23" type="ORF">TIFTF001_027226</name>
</gene>
<keyword evidence="6 21" id="KW-0575">Peroxidase</keyword>
<evidence type="ECO:0000256" key="12">
    <source>
        <dbReference type="ARBA" id="ARBA00023004"/>
    </source>
</evidence>
<evidence type="ECO:0000256" key="10">
    <source>
        <dbReference type="ARBA" id="ARBA00022837"/>
    </source>
</evidence>
<dbReference type="InterPro" id="IPR033905">
    <property type="entry name" value="Secretory_peroxidase"/>
</dbReference>
<feature type="site" description="Transition state stabilizer" evidence="19">
    <location>
        <position position="98"/>
    </location>
</feature>
<evidence type="ECO:0000256" key="7">
    <source>
        <dbReference type="ARBA" id="ARBA00022617"/>
    </source>
</evidence>
<evidence type="ECO:0000256" key="2">
    <source>
        <dbReference type="ARBA" id="ARBA00002322"/>
    </source>
</evidence>
<dbReference type="Gramene" id="FCD_00030443-RA">
    <property type="protein sequence ID" value="FCD_00030443-RA:cds"/>
    <property type="gene ID" value="FCD_00030443"/>
</dbReference>
<evidence type="ECO:0000256" key="8">
    <source>
        <dbReference type="ARBA" id="ARBA00022723"/>
    </source>
</evidence>
<feature type="binding site" evidence="18">
    <location>
        <position position="279"/>
    </location>
    <ligand>
        <name>Ca(2+)</name>
        <dbReference type="ChEBI" id="CHEBI:29108"/>
        <label>2</label>
    </ligand>
</feature>
<dbReference type="FunFam" id="1.10.520.10:FF:000001">
    <property type="entry name" value="Peroxidase"/>
    <property type="match status" value="1"/>
</dbReference>
<dbReference type="InterPro" id="IPR000823">
    <property type="entry name" value="Peroxidase_pln"/>
</dbReference>
<feature type="binding site" evidence="18">
    <location>
        <position position="110"/>
    </location>
    <ligand>
        <name>Ca(2+)</name>
        <dbReference type="ChEBI" id="CHEBI:29108"/>
        <label>1</label>
    </ligand>
</feature>
<sequence length="361" mass="39239">MVVNCSFAKTKGRQLVRHVVTYDHLTALETLTMASHNKLVPLVLLQLLIALSVVQSYNGQGLKVGFYKYTCPAAETIIADTTRQFVSRSPTLAAPLLRMHFHDCFVRGCDGSILLDSTKTNQAEKAAFPNLRLRGYQVIDAAKSALEKTCPGVVSCADILALVARDAVATINGPYWDVPTGRRDGRVSLASEALTNLPSPSAKITQLQQGFASRGLNNKDLAVLSGGHTIGTALCVTFASRLYNFTGKGDTDPTLDLRYAANLRKRCKPNDRTSFVEMDPGSFKTFDEDYYNLVARKRGLLVSDAALLNDPETSAYVILQATTHGSTFAQDFAESMVKMSQIGVLTGKAGEIRKTCALVNY</sequence>
<comment type="catalytic activity">
    <reaction evidence="1 21">
        <text>2 a phenolic donor + H2O2 = 2 a phenolic radical donor + 2 H2O</text>
        <dbReference type="Rhea" id="RHEA:56136"/>
        <dbReference type="ChEBI" id="CHEBI:15377"/>
        <dbReference type="ChEBI" id="CHEBI:16240"/>
        <dbReference type="ChEBI" id="CHEBI:139520"/>
        <dbReference type="ChEBI" id="CHEBI:139521"/>
        <dbReference type="EC" id="1.11.1.7"/>
    </reaction>
</comment>
<dbReference type="PANTHER" id="PTHR31235">
    <property type="entry name" value="PEROXIDASE 25-RELATED"/>
    <property type="match status" value="1"/>
</dbReference>
<evidence type="ECO:0000313" key="23">
    <source>
        <dbReference type="EMBL" id="GMN58117.1"/>
    </source>
</evidence>
<dbReference type="Proteomes" id="UP001187192">
    <property type="component" value="Unassembled WGS sequence"/>
</dbReference>
<dbReference type="InterPro" id="IPR002016">
    <property type="entry name" value="Haem_peroxidase"/>
</dbReference>
<feature type="binding site" evidence="18">
    <location>
        <position position="112"/>
    </location>
    <ligand>
        <name>Ca(2+)</name>
        <dbReference type="ChEBI" id="CHEBI:29108"/>
        <label>1</label>
    </ligand>
</feature>
<dbReference type="PRINTS" id="PR00458">
    <property type="entry name" value="PEROXIDASE"/>
</dbReference>
<comment type="caution">
    <text evidence="23">The sequence shown here is derived from an EMBL/GenBank/DDBJ whole genome shotgun (WGS) entry which is preliminary data.</text>
</comment>
<dbReference type="GO" id="GO:0020037">
    <property type="term" value="F:heme binding"/>
    <property type="evidence" value="ECO:0007669"/>
    <property type="project" value="UniProtKB-UniRule"/>
</dbReference>
<evidence type="ECO:0000256" key="17">
    <source>
        <dbReference type="PIRSR" id="PIRSR600823-2"/>
    </source>
</evidence>
<evidence type="ECO:0000256" key="19">
    <source>
        <dbReference type="PIRSR" id="PIRSR600823-4"/>
    </source>
</evidence>
<evidence type="ECO:0000313" key="24">
    <source>
        <dbReference type="Proteomes" id="UP001187192"/>
    </source>
</evidence>
<keyword evidence="14" id="KW-0325">Glycoprotein</keyword>
<keyword evidence="7 21" id="KW-0349">Heme</keyword>
<evidence type="ECO:0000256" key="11">
    <source>
        <dbReference type="ARBA" id="ARBA00023002"/>
    </source>
</evidence>
<organism evidence="23 24">
    <name type="scientific">Ficus carica</name>
    <name type="common">Common fig</name>
    <dbReference type="NCBI Taxonomy" id="3494"/>
    <lineage>
        <taxon>Eukaryota</taxon>
        <taxon>Viridiplantae</taxon>
        <taxon>Streptophyta</taxon>
        <taxon>Embryophyta</taxon>
        <taxon>Tracheophyta</taxon>
        <taxon>Spermatophyta</taxon>
        <taxon>Magnoliopsida</taxon>
        <taxon>eudicotyledons</taxon>
        <taxon>Gunneridae</taxon>
        <taxon>Pentapetalae</taxon>
        <taxon>rosids</taxon>
        <taxon>fabids</taxon>
        <taxon>Rosales</taxon>
        <taxon>Moraceae</taxon>
        <taxon>Ficeae</taxon>
        <taxon>Ficus</taxon>
    </lineage>
</organism>
<proteinExistence type="inferred from homology"/>
<accession>A0AA88IZZ0</accession>
<comment type="function">
    <text evidence="2">Removal of H(2)O(2), oxidation of toxic reductants, biosynthesis and degradation of lignin, suberization, auxin catabolism, response to environmental stresses such as wounding, pathogen attack and oxidative stress. These functions might be dependent on each isozyme/isoform in each plant tissue.</text>
</comment>
<dbReference type="PRINTS" id="PR00461">
    <property type="entry name" value="PLPEROXIDASE"/>
</dbReference>
<name>A0AA88IZZ0_FICCA</name>
<keyword evidence="8 18" id="KW-0479">Metal-binding</keyword>
<feature type="disulfide bond" evidence="20">
    <location>
        <begin position="104"/>
        <end position="109"/>
    </location>
</feature>
<evidence type="ECO:0000256" key="3">
    <source>
        <dbReference type="ARBA" id="ARBA00006873"/>
    </source>
</evidence>
<comment type="cofactor">
    <cofactor evidence="18 21">
        <name>Ca(2+)</name>
        <dbReference type="ChEBI" id="CHEBI:29108"/>
    </cofactor>
    <text evidence="18 21">Binds 2 calcium ions per subunit.</text>
</comment>
<evidence type="ECO:0000256" key="4">
    <source>
        <dbReference type="ARBA" id="ARBA00012313"/>
    </source>
</evidence>
<keyword evidence="9" id="KW-0732">Signal</keyword>
<reference evidence="23" key="1">
    <citation type="submission" date="2023-07" db="EMBL/GenBank/DDBJ databases">
        <title>draft genome sequence of fig (Ficus carica).</title>
        <authorList>
            <person name="Takahashi T."/>
            <person name="Nishimura K."/>
        </authorList>
    </citation>
    <scope>NUCLEOTIDE SEQUENCE</scope>
</reference>
<feature type="binding site" evidence="17">
    <location>
        <position position="198"/>
    </location>
    <ligand>
        <name>substrate</name>
    </ligand>
</feature>
<feature type="binding site" evidence="18">
    <location>
        <position position="287"/>
    </location>
    <ligand>
        <name>Ca(2+)</name>
        <dbReference type="ChEBI" id="CHEBI:29108"/>
        <label>2</label>
    </ligand>
</feature>
<feature type="binding site" description="axial binding residue" evidence="18">
    <location>
        <position position="228"/>
    </location>
    <ligand>
        <name>heme b</name>
        <dbReference type="ChEBI" id="CHEBI:60344"/>
    </ligand>
    <ligandPart>
        <name>Fe</name>
        <dbReference type="ChEBI" id="CHEBI:18248"/>
    </ligandPart>
</feature>
<keyword evidence="11 21" id="KW-0560">Oxidoreductase</keyword>
<dbReference type="GO" id="GO:0140825">
    <property type="term" value="F:lactoperoxidase activity"/>
    <property type="evidence" value="ECO:0007669"/>
    <property type="project" value="UniProtKB-EC"/>
</dbReference>
<dbReference type="GO" id="GO:0006979">
    <property type="term" value="P:response to oxidative stress"/>
    <property type="evidence" value="ECO:0007669"/>
    <property type="project" value="UniProtKB-UniRule"/>
</dbReference>
<evidence type="ECO:0000256" key="1">
    <source>
        <dbReference type="ARBA" id="ARBA00000189"/>
    </source>
</evidence>
<feature type="binding site" evidence="18">
    <location>
        <position position="106"/>
    </location>
    <ligand>
        <name>Ca(2+)</name>
        <dbReference type="ChEBI" id="CHEBI:29108"/>
        <label>1</label>
    </ligand>
</feature>
<feature type="binding site" evidence="18">
    <location>
        <position position="108"/>
    </location>
    <ligand>
        <name>Ca(2+)</name>
        <dbReference type="ChEBI" id="CHEBI:29108"/>
        <label>1</label>
    </ligand>
</feature>
<protein>
    <recommendedName>
        <fullName evidence="4 21">Peroxidase</fullName>
        <ecNumber evidence="4 21">1.11.1.7</ecNumber>
    </recommendedName>
</protein>
<dbReference type="CDD" id="cd00693">
    <property type="entry name" value="secretory_peroxidase"/>
    <property type="match status" value="1"/>
</dbReference>
<comment type="similarity">
    <text evidence="21">Belongs to the peroxidase family. Classical plant (class III) peroxidase subfamily.</text>
</comment>
<dbReference type="InterPro" id="IPR010255">
    <property type="entry name" value="Haem_peroxidase_sf"/>
</dbReference>
<dbReference type="GO" id="GO:0042744">
    <property type="term" value="P:hydrogen peroxide catabolic process"/>
    <property type="evidence" value="ECO:0007669"/>
    <property type="project" value="UniProtKB-KW"/>
</dbReference>
<evidence type="ECO:0000256" key="18">
    <source>
        <dbReference type="PIRSR" id="PIRSR600823-3"/>
    </source>
</evidence>
<feature type="active site" description="Proton acceptor" evidence="16">
    <location>
        <position position="102"/>
    </location>
</feature>
<dbReference type="EC" id="1.11.1.7" evidence="4 21"/>
<dbReference type="Gene3D" id="1.10.420.10">
    <property type="entry name" value="Peroxidase, domain 2"/>
    <property type="match status" value="1"/>
</dbReference>
<keyword evidence="12 18" id="KW-0408">Iron</keyword>